<comment type="caution">
    <text evidence="3">The sequence shown here is derived from an EMBL/GenBank/DDBJ whole genome shotgun (WGS) entry which is preliminary data.</text>
</comment>
<evidence type="ECO:0000313" key="3">
    <source>
        <dbReference type="EMBL" id="MBB5204652.1"/>
    </source>
</evidence>
<proteinExistence type="predicted"/>
<dbReference type="EMBL" id="JACHHO010000002">
    <property type="protein sequence ID" value="MBB5204652.1"/>
    <property type="molecule type" value="Genomic_DNA"/>
</dbReference>
<dbReference type="OrthoDB" id="8708738at2"/>
<keyword evidence="1" id="KW-0732">Signal</keyword>
<dbReference type="Proteomes" id="UP000554837">
    <property type="component" value="Unassembled WGS sequence"/>
</dbReference>
<organism evidence="3 4">
    <name type="scientific">Inhella inkyongensis</name>
    <dbReference type="NCBI Taxonomy" id="392593"/>
    <lineage>
        <taxon>Bacteria</taxon>
        <taxon>Pseudomonadati</taxon>
        <taxon>Pseudomonadota</taxon>
        <taxon>Betaproteobacteria</taxon>
        <taxon>Burkholderiales</taxon>
        <taxon>Sphaerotilaceae</taxon>
        <taxon>Inhella</taxon>
    </lineage>
</organism>
<dbReference type="InterPro" id="IPR013424">
    <property type="entry name" value="Ice-binding_C"/>
</dbReference>
<feature type="domain" description="Ice-binding protein C-terminal" evidence="2">
    <location>
        <begin position="197"/>
        <end position="222"/>
    </location>
</feature>
<dbReference type="Pfam" id="PF07589">
    <property type="entry name" value="PEP-CTERM"/>
    <property type="match status" value="1"/>
</dbReference>
<dbReference type="RefSeq" id="WP_138855689.1">
    <property type="nucleotide sequence ID" value="NZ_CP040709.1"/>
</dbReference>
<dbReference type="NCBIfam" id="TIGR02595">
    <property type="entry name" value="PEP_CTERM"/>
    <property type="match status" value="1"/>
</dbReference>
<accession>A0A840S519</accession>
<reference evidence="3 4" key="1">
    <citation type="submission" date="2020-08" db="EMBL/GenBank/DDBJ databases">
        <title>Genomic Encyclopedia of Type Strains, Phase IV (KMG-IV): sequencing the most valuable type-strain genomes for metagenomic binning, comparative biology and taxonomic classification.</title>
        <authorList>
            <person name="Goeker M."/>
        </authorList>
    </citation>
    <scope>NUCLEOTIDE SEQUENCE [LARGE SCALE GENOMIC DNA]</scope>
    <source>
        <strain evidence="3 4">DSM 23958</strain>
    </source>
</reference>
<evidence type="ECO:0000256" key="1">
    <source>
        <dbReference type="SAM" id="SignalP"/>
    </source>
</evidence>
<dbReference type="AlphaFoldDB" id="A0A840S519"/>
<feature type="signal peptide" evidence="1">
    <location>
        <begin position="1"/>
        <end position="20"/>
    </location>
</feature>
<name>A0A840S519_9BURK</name>
<feature type="chain" id="PRO_5032320354" description="Ice-binding protein C-terminal domain-containing protein" evidence="1">
    <location>
        <begin position="21"/>
        <end position="224"/>
    </location>
</feature>
<sequence>MKIRLLALAAFASMSLSAQAVEVVALWDFNSGTTKHTQSANGASFATVGGVTTTFAAGLSSTQALNTATYAANGANQSMGVQFMIDTTGYTDLSFSFSQRNSNTASAYSALKYTLDGTTWITATTLLTPAGTGFTSHSFSFASIVGANNNANFGIQLVASYAPGGSAYQATAAGSSFGASGTIRYENVTLSGTAIPAVPEPQTYALMLAGLGVVTTVARRRRSA</sequence>
<gene>
    <name evidence="3" type="ORF">HNQ51_001966</name>
</gene>
<protein>
    <recommendedName>
        <fullName evidence="2">Ice-binding protein C-terminal domain-containing protein</fullName>
    </recommendedName>
</protein>
<evidence type="ECO:0000259" key="2">
    <source>
        <dbReference type="Pfam" id="PF07589"/>
    </source>
</evidence>
<evidence type="ECO:0000313" key="4">
    <source>
        <dbReference type="Proteomes" id="UP000554837"/>
    </source>
</evidence>
<keyword evidence="4" id="KW-1185">Reference proteome</keyword>